<protein>
    <submittedName>
        <fullName evidence="1">Uncharacterized protein</fullName>
    </submittedName>
</protein>
<name>G4TC30_SERID</name>
<keyword evidence="2" id="KW-1185">Reference proteome</keyword>
<reference evidence="1 2" key="1">
    <citation type="journal article" date="2011" name="PLoS Pathog.">
        <title>Endophytic Life Strategies Decoded by Genome and Transcriptome Analyses of the Mutualistic Root Symbiont Piriformospora indica.</title>
        <authorList>
            <person name="Zuccaro A."/>
            <person name="Lahrmann U."/>
            <person name="Guldener U."/>
            <person name="Langen G."/>
            <person name="Pfiffi S."/>
            <person name="Biedenkopf D."/>
            <person name="Wong P."/>
            <person name="Samans B."/>
            <person name="Grimm C."/>
            <person name="Basiewicz M."/>
            <person name="Murat C."/>
            <person name="Martin F."/>
            <person name="Kogel K.H."/>
        </authorList>
    </citation>
    <scope>NUCLEOTIDE SEQUENCE [LARGE SCALE GENOMIC DNA]</scope>
    <source>
        <strain evidence="1 2">DSM 11827</strain>
    </source>
</reference>
<dbReference type="InParanoid" id="G4TC30"/>
<dbReference type="HOGENOM" id="CLU_2109936_0_0_1"/>
<proteinExistence type="predicted"/>
<sequence length="115" mass="13115">MKPNSPFYSLPRAFQPIRLSSMFDEEPSNVLLQQSKGVDESRESIVFRLKGDWQAPARPSRCRQKTADEYQQIMGCALPSSIGIIHIETDPQTSRARLEQDLCIDNVLNFSTEQK</sequence>
<dbReference type="AlphaFoldDB" id="G4TC30"/>
<evidence type="ECO:0000313" key="1">
    <source>
        <dbReference type="EMBL" id="CCA68873.1"/>
    </source>
</evidence>
<dbReference type="EMBL" id="CAFZ01000042">
    <property type="protein sequence ID" value="CCA68873.1"/>
    <property type="molecule type" value="Genomic_DNA"/>
</dbReference>
<organism evidence="1 2">
    <name type="scientific">Serendipita indica (strain DSM 11827)</name>
    <name type="common">Root endophyte fungus</name>
    <name type="synonym">Piriformospora indica</name>
    <dbReference type="NCBI Taxonomy" id="1109443"/>
    <lineage>
        <taxon>Eukaryota</taxon>
        <taxon>Fungi</taxon>
        <taxon>Dikarya</taxon>
        <taxon>Basidiomycota</taxon>
        <taxon>Agaricomycotina</taxon>
        <taxon>Agaricomycetes</taxon>
        <taxon>Sebacinales</taxon>
        <taxon>Serendipitaceae</taxon>
        <taxon>Serendipita</taxon>
    </lineage>
</organism>
<comment type="caution">
    <text evidence="1">The sequence shown here is derived from an EMBL/GenBank/DDBJ whole genome shotgun (WGS) entry which is preliminary data.</text>
</comment>
<accession>G4TC30</accession>
<dbReference type="Proteomes" id="UP000007148">
    <property type="component" value="Unassembled WGS sequence"/>
</dbReference>
<evidence type="ECO:0000313" key="2">
    <source>
        <dbReference type="Proteomes" id="UP000007148"/>
    </source>
</evidence>
<gene>
    <name evidence="1" type="ORF">PIIN_02733</name>
</gene>